<dbReference type="PANTHER" id="PTHR45844:SF18">
    <property type="entry name" value="TRANSCRIPTION FACTOR BHLH51"/>
    <property type="match status" value="1"/>
</dbReference>
<evidence type="ECO:0000256" key="4">
    <source>
        <dbReference type="ARBA" id="ARBA00023163"/>
    </source>
</evidence>
<dbReference type="InterPro" id="IPR011598">
    <property type="entry name" value="bHLH_dom"/>
</dbReference>
<dbReference type="GO" id="GO:0003700">
    <property type="term" value="F:DNA-binding transcription factor activity"/>
    <property type="evidence" value="ECO:0007669"/>
    <property type="project" value="InterPro"/>
</dbReference>
<dbReference type="Proteomes" id="UP001161247">
    <property type="component" value="Chromosome 1"/>
</dbReference>
<dbReference type="PANTHER" id="PTHR45844">
    <property type="entry name" value="TRANSCRIPTION FACTOR BHLH30"/>
    <property type="match status" value="1"/>
</dbReference>
<dbReference type="PROSITE" id="PS50888">
    <property type="entry name" value="BHLH"/>
    <property type="match status" value="1"/>
</dbReference>
<dbReference type="SUPFAM" id="SSF47459">
    <property type="entry name" value="HLH, helix-loop-helix DNA-binding domain"/>
    <property type="match status" value="1"/>
</dbReference>
<organism evidence="7 8">
    <name type="scientific">Oldenlandia corymbosa var. corymbosa</name>
    <dbReference type="NCBI Taxonomy" id="529605"/>
    <lineage>
        <taxon>Eukaryota</taxon>
        <taxon>Viridiplantae</taxon>
        <taxon>Streptophyta</taxon>
        <taxon>Embryophyta</taxon>
        <taxon>Tracheophyta</taxon>
        <taxon>Spermatophyta</taxon>
        <taxon>Magnoliopsida</taxon>
        <taxon>eudicotyledons</taxon>
        <taxon>Gunneridae</taxon>
        <taxon>Pentapetalae</taxon>
        <taxon>asterids</taxon>
        <taxon>lamiids</taxon>
        <taxon>Gentianales</taxon>
        <taxon>Rubiaceae</taxon>
        <taxon>Rubioideae</taxon>
        <taxon>Spermacoceae</taxon>
        <taxon>Hedyotis-Oldenlandia complex</taxon>
        <taxon>Oldenlandia</taxon>
    </lineage>
</organism>
<keyword evidence="4" id="KW-0804">Transcription</keyword>
<gene>
    <name evidence="7" type="ORF">OLC1_LOCUS3596</name>
</gene>
<evidence type="ECO:0000313" key="7">
    <source>
        <dbReference type="EMBL" id="CAI9091752.1"/>
    </source>
</evidence>
<dbReference type="GO" id="GO:0005634">
    <property type="term" value="C:nucleus"/>
    <property type="evidence" value="ECO:0007669"/>
    <property type="project" value="UniProtKB-SubCell"/>
</dbReference>
<comment type="subcellular location">
    <subcellularLocation>
        <location evidence="1">Nucleus</location>
    </subcellularLocation>
</comment>
<dbReference type="InterPro" id="IPR045847">
    <property type="entry name" value="AIG1-like"/>
</dbReference>
<dbReference type="Pfam" id="PF00010">
    <property type="entry name" value="HLH"/>
    <property type="match status" value="1"/>
</dbReference>
<keyword evidence="8" id="KW-1185">Reference proteome</keyword>
<reference evidence="7" key="1">
    <citation type="submission" date="2023-03" db="EMBL/GenBank/DDBJ databases">
        <authorList>
            <person name="Julca I."/>
        </authorList>
    </citation>
    <scope>NUCLEOTIDE SEQUENCE</scope>
</reference>
<dbReference type="Gene3D" id="4.10.280.10">
    <property type="entry name" value="Helix-loop-helix DNA-binding domain"/>
    <property type="match status" value="1"/>
</dbReference>
<dbReference type="CDD" id="cd04873">
    <property type="entry name" value="ACT_UUR-ACR-like"/>
    <property type="match status" value="1"/>
</dbReference>
<dbReference type="GO" id="GO:0003677">
    <property type="term" value="F:DNA binding"/>
    <property type="evidence" value="ECO:0007669"/>
    <property type="project" value="UniProtKB-KW"/>
</dbReference>
<evidence type="ECO:0000256" key="1">
    <source>
        <dbReference type="ARBA" id="ARBA00004123"/>
    </source>
</evidence>
<keyword evidence="2" id="KW-0805">Transcription regulation</keyword>
<evidence type="ECO:0000256" key="2">
    <source>
        <dbReference type="ARBA" id="ARBA00023015"/>
    </source>
</evidence>
<sequence>MANCSSSNLQEISGWDPSATTTVLTTMDNMQPYLQADGGKLHYPDESFHLNGNNYPFSFQYPPPWSFPFEGFADGRAASSSRSHSEAEKRRRDRINAQLATLRRLIPRSEKMDKAALLGSVVEKVKDMKNKANEISKVILIPTEIDEVTIDEFPESSSASNHTNIQLLKTSICCDDRTELFSELKRALKSLRLNVMHADMVSLGGRIKCVFILRAGEGERVCMDTVKQSLRVALTEILNTCSSNSGSNYRVKSRRQRFFLPSDQMI</sequence>
<proteinExistence type="predicted"/>
<protein>
    <submittedName>
        <fullName evidence="7">OLC1v1026858C1</fullName>
    </submittedName>
</protein>
<evidence type="ECO:0000259" key="6">
    <source>
        <dbReference type="PROSITE" id="PS50888"/>
    </source>
</evidence>
<feature type="domain" description="BHLH" evidence="6">
    <location>
        <begin position="79"/>
        <end position="128"/>
    </location>
</feature>
<dbReference type="InterPro" id="IPR036638">
    <property type="entry name" value="HLH_DNA-bd_sf"/>
</dbReference>
<dbReference type="GO" id="GO:0046983">
    <property type="term" value="F:protein dimerization activity"/>
    <property type="evidence" value="ECO:0007669"/>
    <property type="project" value="InterPro"/>
</dbReference>
<accession>A0AAV1CA86</accession>
<keyword evidence="5" id="KW-0539">Nucleus</keyword>
<dbReference type="SMART" id="SM00353">
    <property type="entry name" value="HLH"/>
    <property type="match status" value="1"/>
</dbReference>
<keyword evidence="3" id="KW-0238">DNA-binding</keyword>
<dbReference type="EMBL" id="OX459118">
    <property type="protein sequence ID" value="CAI9091752.1"/>
    <property type="molecule type" value="Genomic_DNA"/>
</dbReference>
<dbReference type="AlphaFoldDB" id="A0AAV1CA86"/>
<evidence type="ECO:0000313" key="8">
    <source>
        <dbReference type="Proteomes" id="UP001161247"/>
    </source>
</evidence>
<evidence type="ECO:0000256" key="5">
    <source>
        <dbReference type="ARBA" id="ARBA00023242"/>
    </source>
</evidence>
<evidence type="ECO:0000256" key="3">
    <source>
        <dbReference type="ARBA" id="ARBA00023125"/>
    </source>
</evidence>
<name>A0AAV1CA86_OLDCO</name>